<dbReference type="OrthoDB" id="10502052at2759"/>
<reference evidence="2" key="1">
    <citation type="submission" date="2022-01" db="UniProtKB">
        <authorList>
            <consortium name="EnsemblMetazoa"/>
        </authorList>
    </citation>
    <scope>IDENTIFICATION</scope>
</reference>
<feature type="region of interest" description="Disordered" evidence="1">
    <location>
        <begin position="89"/>
        <end position="117"/>
    </location>
</feature>
<name>A0A8I6R9Y2_CIMLE</name>
<dbReference type="Proteomes" id="UP000494040">
    <property type="component" value="Unassembled WGS sequence"/>
</dbReference>
<dbReference type="GeneID" id="106662021"/>
<dbReference type="EnsemblMetazoa" id="XM_014385818.2">
    <property type="protein sequence ID" value="XP_014241304.1"/>
    <property type="gene ID" value="LOC106662021"/>
</dbReference>
<dbReference type="KEGG" id="clec:106662021"/>
<organism evidence="2 3">
    <name type="scientific">Cimex lectularius</name>
    <name type="common">Bed bug</name>
    <name type="synonym">Acanthia lectularia</name>
    <dbReference type="NCBI Taxonomy" id="79782"/>
    <lineage>
        <taxon>Eukaryota</taxon>
        <taxon>Metazoa</taxon>
        <taxon>Ecdysozoa</taxon>
        <taxon>Arthropoda</taxon>
        <taxon>Hexapoda</taxon>
        <taxon>Insecta</taxon>
        <taxon>Pterygota</taxon>
        <taxon>Neoptera</taxon>
        <taxon>Paraneoptera</taxon>
        <taxon>Hemiptera</taxon>
        <taxon>Heteroptera</taxon>
        <taxon>Panheteroptera</taxon>
        <taxon>Cimicomorpha</taxon>
        <taxon>Cimicidae</taxon>
        <taxon>Cimex</taxon>
    </lineage>
</organism>
<protein>
    <submittedName>
        <fullName evidence="2">Uncharacterized protein</fullName>
    </submittedName>
</protein>
<keyword evidence="3" id="KW-1185">Reference proteome</keyword>
<proteinExistence type="predicted"/>
<dbReference type="AlphaFoldDB" id="A0A8I6R9Y2"/>
<evidence type="ECO:0000313" key="3">
    <source>
        <dbReference type="Proteomes" id="UP000494040"/>
    </source>
</evidence>
<evidence type="ECO:0000313" key="2">
    <source>
        <dbReference type="EnsemblMetazoa" id="XP_014241304.1"/>
    </source>
</evidence>
<feature type="region of interest" description="Disordered" evidence="1">
    <location>
        <begin position="139"/>
        <end position="185"/>
    </location>
</feature>
<feature type="region of interest" description="Disordered" evidence="1">
    <location>
        <begin position="11"/>
        <end position="33"/>
    </location>
</feature>
<evidence type="ECO:0000256" key="1">
    <source>
        <dbReference type="SAM" id="MobiDB-lite"/>
    </source>
</evidence>
<sequence>MECGLERVVIPGEDEPLSDSEMRYGLGDGEGEDLDLQAEIPEPLLRKSSSFTEIGLKGGELSDVLPPSEPKKRFTLSRGINLRHVVQGIKKRGKPHETSGNETKPAGDATEEPQKGTRQIYFSKVFDRVSHGTNRMWTSLGKTFTNGPDEPKAGSSRTLGRLFGRSRARETTEEDVSDLPATESRAQTLGRKISSTFKSMKNTKN</sequence>
<accession>A0A8I6R9Y2</accession>
<dbReference type="RefSeq" id="XP_014241304.1">
    <property type="nucleotide sequence ID" value="XM_014385818.2"/>
</dbReference>